<evidence type="ECO:0000313" key="1">
    <source>
        <dbReference type="EMBL" id="GER71296.1"/>
    </source>
</evidence>
<dbReference type="AlphaFoldDB" id="A0A5J4J8Y2"/>
<dbReference type="Proteomes" id="UP000391919">
    <property type="component" value="Unassembled WGS sequence"/>
</dbReference>
<gene>
    <name evidence="1" type="ORF">BpJC7_25990</name>
</gene>
<sequence length="50" mass="5826">MSSCRKTLCRSTWDGGAVITPEDADLEKIESVRYDSYDAKYETLKYNWTE</sequence>
<protein>
    <submittedName>
        <fullName evidence="1">Uncharacterized protein</fullName>
    </submittedName>
</protein>
<keyword evidence="2" id="KW-1185">Reference proteome</keyword>
<name>A0A5J4J8Y2_9BACI</name>
<evidence type="ECO:0000313" key="2">
    <source>
        <dbReference type="Proteomes" id="UP000391919"/>
    </source>
</evidence>
<accession>A0A5J4J8Y2</accession>
<organism evidence="1 2">
    <name type="scientific">Weizmannia acidilactici</name>
    <dbReference type="NCBI Taxonomy" id="2607726"/>
    <lineage>
        <taxon>Bacteria</taxon>
        <taxon>Bacillati</taxon>
        <taxon>Bacillota</taxon>
        <taxon>Bacilli</taxon>
        <taxon>Bacillales</taxon>
        <taxon>Bacillaceae</taxon>
        <taxon>Heyndrickxia</taxon>
    </lineage>
</organism>
<reference evidence="1 2" key="1">
    <citation type="submission" date="2019-09" db="EMBL/GenBank/DDBJ databases">
        <title>Draft genome sequence of Bacillus sp. JC-7.</title>
        <authorList>
            <person name="Tanaka N."/>
            <person name="Shiwa Y."/>
            <person name="Fujita N."/>
            <person name="Tanasupawat S."/>
        </authorList>
    </citation>
    <scope>NUCLEOTIDE SEQUENCE [LARGE SCALE GENOMIC DNA]</scope>
    <source>
        <strain evidence="1 2">JC-7</strain>
    </source>
</reference>
<proteinExistence type="predicted"/>
<dbReference type="EMBL" id="BKZQ01000043">
    <property type="protein sequence ID" value="GER71296.1"/>
    <property type="molecule type" value="Genomic_DNA"/>
</dbReference>
<comment type="caution">
    <text evidence="1">The sequence shown here is derived from an EMBL/GenBank/DDBJ whole genome shotgun (WGS) entry which is preliminary data.</text>
</comment>